<sequence>MKKVFIDTNVLIYAYSEDEPNKSKLANKIIFSNESVISIQVINELSNILYKKFNLTAPLILKLINELEENLEIVNFSINTIKLAHNIKEKYKYSYYDSLIIATALENNCLILYSEDMQHNQTIENQLKIINPFKK</sequence>
<reference evidence="2 3" key="1">
    <citation type="journal article" date="2021" name="Syst. Appl. Microbiol.">
        <title>Persephonella atlantica sp. nov.: How to adapt to physico-chemical gradients in high temperature hydrothermal habitats.</title>
        <authorList>
            <person name="Francois D.X."/>
            <person name="Godfroy A."/>
            <person name="Mathien C."/>
            <person name="Aube J."/>
            <person name="Cathalot C."/>
            <person name="Lesongeur F."/>
            <person name="L'Haridon S."/>
            <person name="Philippon X."/>
            <person name="Roussel E.G."/>
        </authorList>
    </citation>
    <scope>NUCLEOTIDE SEQUENCE [LARGE SCALE GENOMIC DNA]</scope>
    <source>
        <strain evidence="2 3">MO1340</strain>
    </source>
</reference>
<protein>
    <submittedName>
        <fullName evidence="2">PIN domain-containing protein</fullName>
    </submittedName>
</protein>
<dbReference type="Gene3D" id="3.40.50.1010">
    <property type="entry name" value="5'-nuclease"/>
    <property type="match status" value="1"/>
</dbReference>
<dbReference type="PANTHER" id="PTHR39664:SF2">
    <property type="entry name" value="NUCLEIC ACID-BINDING PROTEIN, CONTAINING PIN DOMAIN-RELATED"/>
    <property type="match status" value="1"/>
</dbReference>
<comment type="caution">
    <text evidence="2">The sequence shown here is derived from an EMBL/GenBank/DDBJ whole genome shotgun (WGS) entry which is preliminary data.</text>
</comment>
<dbReference type="CDD" id="cd18692">
    <property type="entry name" value="PIN_VapC-like"/>
    <property type="match status" value="1"/>
</dbReference>
<dbReference type="EMBL" id="JAACYA010000002">
    <property type="protein sequence ID" value="MBK3332938.1"/>
    <property type="molecule type" value="Genomic_DNA"/>
</dbReference>
<evidence type="ECO:0000313" key="3">
    <source>
        <dbReference type="Proteomes" id="UP000772812"/>
    </source>
</evidence>
<proteinExistence type="predicted"/>
<evidence type="ECO:0000313" key="2">
    <source>
        <dbReference type="EMBL" id="MBK3332938.1"/>
    </source>
</evidence>
<dbReference type="SMART" id="SM00670">
    <property type="entry name" value="PINc"/>
    <property type="match status" value="1"/>
</dbReference>
<dbReference type="InterPro" id="IPR002716">
    <property type="entry name" value="PIN_dom"/>
</dbReference>
<evidence type="ECO:0000259" key="1">
    <source>
        <dbReference type="SMART" id="SM00670"/>
    </source>
</evidence>
<dbReference type="RefSeq" id="WP_200674339.1">
    <property type="nucleotide sequence ID" value="NZ_JAACYA010000002.1"/>
</dbReference>
<name>A0ABS1GJ45_9AQUI</name>
<gene>
    <name evidence="2" type="ORF">GWK41_07640</name>
</gene>
<dbReference type="InterPro" id="IPR029060">
    <property type="entry name" value="PIN-like_dom_sf"/>
</dbReference>
<keyword evidence="3" id="KW-1185">Reference proteome</keyword>
<accession>A0ABS1GJ45</accession>
<dbReference type="Proteomes" id="UP000772812">
    <property type="component" value="Unassembled WGS sequence"/>
</dbReference>
<organism evidence="2 3">
    <name type="scientific">Persephonella atlantica</name>
    <dbReference type="NCBI Taxonomy" id="2699429"/>
    <lineage>
        <taxon>Bacteria</taxon>
        <taxon>Pseudomonadati</taxon>
        <taxon>Aquificota</taxon>
        <taxon>Aquificia</taxon>
        <taxon>Aquificales</taxon>
        <taxon>Hydrogenothermaceae</taxon>
        <taxon>Persephonella</taxon>
    </lineage>
</organism>
<dbReference type="SUPFAM" id="SSF88723">
    <property type="entry name" value="PIN domain-like"/>
    <property type="match status" value="1"/>
</dbReference>
<feature type="domain" description="PIN" evidence="1">
    <location>
        <begin position="2"/>
        <end position="121"/>
    </location>
</feature>
<dbReference type="Pfam" id="PF01850">
    <property type="entry name" value="PIN"/>
    <property type="match status" value="1"/>
</dbReference>
<dbReference type="PANTHER" id="PTHR39664">
    <property type="match status" value="1"/>
</dbReference>